<accession>D0NKA6</accession>
<sequence length="105" mass="11859">MLRAYAYLLLWSCQSPWPVFSSSPPSSVLLSLPLAPCQTQRRHFLGLFPFPRSLHLRYHSHPHQQKQHRQQALLHTMLRQAPSLSIAALLPANCNAPLVRPSSGT</sequence>
<evidence type="ECO:0008006" key="4">
    <source>
        <dbReference type="Google" id="ProtNLM"/>
    </source>
</evidence>
<dbReference type="GeneID" id="9472920"/>
<evidence type="ECO:0000313" key="3">
    <source>
        <dbReference type="Proteomes" id="UP000006643"/>
    </source>
</evidence>
<evidence type="ECO:0000313" key="2">
    <source>
        <dbReference type="EMBL" id="EEY59943.1"/>
    </source>
</evidence>
<organism evidence="2 3">
    <name type="scientific">Phytophthora infestans (strain T30-4)</name>
    <name type="common">Potato late blight agent</name>
    <dbReference type="NCBI Taxonomy" id="403677"/>
    <lineage>
        <taxon>Eukaryota</taxon>
        <taxon>Sar</taxon>
        <taxon>Stramenopiles</taxon>
        <taxon>Oomycota</taxon>
        <taxon>Peronosporomycetes</taxon>
        <taxon>Peronosporales</taxon>
        <taxon>Peronosporaceae</taxon>
        <taxon>Phytophthora</taxon>
    </lineage>
</organism>
<dbReference type="KEGG" id="pif:PITG_22992"/>
<evidence type="ECO:0000256" key="1">
    <source>
        <dbReference type="SAM" id="SignalP"/>
    </source>
</evidence>
<reference evidence="3" key="1">
    <citation type="journal article" date="2009" name="Nature">
        <title>Genome sequence and analysis of the Irish potato famine pathogen Phytophthora infestans.</title>
        <authorList>
            <consortium name="The Broad Institute Genome Sequencing Platform"/>
            <person name="Haas B.J."/>
            <person name="Kamoun S."/>
            <person name="Zody M.C."/>
            <person name="Jiang R.H."/>
            <person name="Handsaker R.E."/>
            <person name="Cano L.M."/>
            <person name="Grabherr M."/>
            <person name="Kodira C.D."/>
            <person name="Raffaele S."/>
            <person name="Torto-Alalibo T."/>
            <person name="Bozkurt T.O."/>
            <person name="Ah-Fong A.M."/>
            <person name="Alvarado L."/>
            <person name="Anderson V.L."/>
            <person name="Armstrong M.R."/>
            <person name="Avrova A."/>
            <person name="Baxter L."/>
            <person name="Beynon J."/>
            <person name="Boevink P.C."/>
            <person name="Bollmann S.R."/>
            <person name="Bos J.I."/>
            <person name="Bulone V."/>
            <person name="Cai G."/>
            <person name="Cakir C."/>
            <person name="Carrington J.C."/>
            <person name="Chawner M."/>
            <person name="Conti L."/>
            <person name="Costanzo S."/>
            <person name="Ewan R."/>
            <person name="Fahlgren N."/>
            <person name="Fischbach M.A."/>
            <person name="Fugelstad J."/>
            <person name="Gilroy E.M."/>
            <person name="Gnerre S."/>
            <person name="Green P.J."/>
            <person name="Grenville-Briggs L.J."/>
            <person name="Griffith J."/>
            <person name="Grunwald N.J."/>
            <person name="Horn K."/>
            <person name="Horner N.R."/>
            <person name="Hu C.H."/>
            <person name="Huitema E."/>
            <person name="Jeong D.H."/>
            <person name="Jones A.M."/>
            <person name="Jones J.D."/>
            <person name="Jones R.W."/>
            <person name="Karlsson E.K."/>
            <person name="Kunjeti S.G."/>
            <person name="Lamour K."/>
            <person name="Liu Z."/>
            <person name="Ma L."/>
            <person name="Maclean D."/>
            <person name="Chibucos M.C."/>
            <person name="McDonald H."/>
            <person name="McWalters J."/>
            <person name="Meijer H.J."/>
            <person name="Morgan W."/>
            <person name="Morris P.F."/>
            <person name="Munro C.A."/>
            <person name="O'Neill K."/>
            <person name="Ospina-Giraldo M."/>
            <person name="Pinzon A."/>
            <person name="Pritchard L."/>
            <person name="Ramsahoye B."/>
            <person name="Ren Q."/>
            <person name="Restrepo S."/>
            <person name="Roy S."/>
            <person name="Sadanandom A."/>
            <person name="Savidor A."/>
            <person name="Schornack S."/>
            <person name="Schwartz D.C."/>
            <person name="Schumann U.D."/>
            <person name="Schwessinger B."/>
            <person name="Seyer L."/>
            <person name="Sharpe T."/>
            <person name="Silvar C."/>
            <person name="Song J."/>
            <person name="Studholme D.J."/>
            <person name="Sykes S."/>
            <person name="Thines M."/>
            <person name="van de Vondervoort P.J."/>
            <person name="Phuntumart V."/>
            <person name="Wawra S."/>
            <person name="Weide R."/>
            <person name="Win J."/>
            <person name="Young C."/>
            <person name="Zhou S."/>
            <person name="Fry W."/>
            <person name="Meyers B.C."/>
            <person name="van West P."/>
            <person name="Ristaino J."/>
            <person name="Govers F."/>
            <person name="Birch P.R."/>
            <person name="Whisson S.C."/>
            <person name="Judelson H.S."/>
            <person name="Nusbaum C."/>
        </authorList>
    </citation>
    <scope>NUCLEOTIDE SEQUENCE [LARGE SCALE GENOMIC DNA]</scope>
    <source>
        <strain evidence="3">T30-4</strain>
    </source>
</reference>
<dbReference type="VEuPathDB" id="FungiDB:PITG_22992"/>
<keyword evidence="1" id="KW-0732">Signal</keyword>
<dbReference type="InParanoid" id="D0NKA6"/>
<feature type="chain" id="PRO_5003012763" description="Secreted RxLR effector peptide protein" evidence="1">
    <location>
        <begin position="22"/>
        <end position="105"/>
    </location>
</feature>
<dbReference type="RefSeq" id="XP_002900628.1">
    <property type="nucleotide sequence ID" value="XM_002900582.1"/>
</dbReference>
<keyword evidence="3" id="KW-1185">Reference proteome</keyword>
<proteinExistence type="predicted"/>
<protein>
    <recommendedName>
        <fullName evidence="4">Secreted RxLR effector peptide protein</fullName>
    </recommendedName>
</protein>
<feature type="signal peptide" evidence="1">
    <location>
        <begin position="1"/>
        <end position="21"/>
    </location>
</feature>
<dbReference type="HOGENOM" id="CLU_2241867_0_0_1"/>
<name>D0NKA6_PHYIT</name>
<dbReference type="AlphaFoldDB" id="D0NKA6"/>
<gene>
    <name evidence="2" type="ORF">PITG_22992</name>
</gene>
<dbReference type="Proteomes" id="UP000006643">
    <property type="component" value="Unassembled WGS sequence"/>
</dbReference>
<dbReference type="EMBL" id="DS028142">
    <property type="protein sequence ID" value="EEY59943.1"/>
    <property type="molecule type" value="Genomic_DNA"/>
</dbReference>